<dbReference type="InterPro" id="IPR011460">
    <property type="entry name" value="Lcl_C"/>
</dbReference>
<dbReference type="EMBL" id="FP929003">
    <property type="protein sequence ID" value="CBK43940.1"/>
    <property type="molecule type" value="Genomic_DNA"/>
</dbReference>
<protein>
    <recommendedName>
        <fullName evidence="2">Lcl C-terminal domain-containing protein</fullName>
    </recommendedName>
</protein>
<feature type="chain" id="PRO_5003119813" description="Lcl C-terminal domain-containing protein" evidence="1">
    <location>
        <begin position="29"/>
        <end position="160"/>
    </location>
</feature>
<dbReference type="AlphaFoldDB" id="D8P8V8"/>
<keyword evidence="4" id="KW-1185">Reference proteome</keyword>
<evidence type="ECO:0000259" key="2">
    <source>
        <dbReference type="Pfam" id="PF07603"/>
    </source>
</evidence>
<evidence type="ECO:0000313" key="4">
    <source>
        <dbReference type="Proteomes" id="UP000001660"/>
    </source>
</evidence>
<proteinExistence type="predicted"/>
<sequence>MRIVWLCCRVSAVLFSLWAGTMPGHVYAEESSSRFVLILDGEAVKDAVSGLVWEREPDYVFDVWDRSIARCATKTVGGKQGWRAPSIDEIKTLVDLDQQDPSLPAGHPFRNIKSGIYWTATPHPKDDIVAWQQSFFSGQAVTDQKSGTRRLWCVLGDVRK</sequence>
<dbReference type="Proteomes" id="UP000001660">
    <property type="component" value="Chromosome"/>
</dbReference>
<dbReference type="Pfam" id="PF07603">
    <property type="entry name" value="Lcl_C"/>
    <property type="match status" value="1"/>
</dbReference>
<dbReference type="KEGG" id="nde:NIDE4277"/>
<keyword evidence="1" id="KW-0732">Signal</keyword>
<feature type="domain" description="Lcl C-terminal" evidence="2">
    <location>
        <begin position="43"/>
        <end position="154"/>
    </location>
</feature>
<dbReference type="HOGENOM" id="CLU_1649385_0_0_0"/>
<name>D8P8V8_9BACT</name>
<accession>D8P8V8</accession>
<organism evidence="3 4">
    <name type="scientific">Nitrospira defluvii</name>
    <dbReference type="NCBI Taxonomy" id="330214"/>
    <lineage>
        <taxon>Bacteria</taxon>
        <taxon>Pseudomonadati</taxon>
        <taxon>Nitrospirota</taxon>
        <taxon>Nitrospiria</taxon>
        <taxon>Nitrospirales</taxon>
        <taxon>Nitrospiraceae</taxon>
        <taxon>Nitrospira</taxon>
    </lineage>
</organism>
<reference evidence="3 4" key="1">
    <citation type="journal article" date="2010" name="Proc. Natl. Acad. Sci. U.S.A.">
        <title>A Nitrospira metagenome illuminates the physiology and evolution of globally important nitrite-oxidizing bacteria.</title>
        <authorList>
            <person name="Lucker S."/>
            <person name="Wagner M."/>
            <person name="Maixner F."/>
            <person name="Pelletier E."/>
            <person name="Koch H."/>
            <person name="Vacherie B."/>
            <person name="Rattei T."/>
            <person name="Sinninghe Damste J."/>
            <person name="Spieck E."/>
            <person name="Le Paslier D."/>
            <person name="Daims H."/>
        </authorList>
    </citation>
    <scope>NUCLEOTIDE SEQUENCE [LARGE SCALE GENOMIC DNA]</scope>
</reference>
<evidence type="ECO:0000256" key="1">
    <source>
        <dbReference type="SAM" id="SignalP"/>
    </source>
</evidence>
<gene>
    <name evidence="3" type="ORF">NIDE4277</name>
</gene>
<evidence type="ECO:0000313" key="3">
    <source>
        <dbReference type="EMBL" id="CBK43940.1"/>
    </source>
</evidence>
<dbReference type="STRING" id="330214.NIDE4277"/>
<feature type="signal peptide" evidence="1">
    <location>
        <begin position="1"/>
        <end position="28"/>
    </location>
</feature>